<dbReference type="AlphaFoldDB" id="X1N437"/>
<evidence type="ECO:0000313" key="1">
    <source>
        <dbReference type="EMBL" id="GAI38353.1"/>
    </source>
</evidence>
<name>X1N437_9ZZZZ</name>
<dbReference type="EMBL" id="BARV01030176">
    <property type="protein sequence ID" value="GAI38353.1"/>
    <property type="molecule type" value="Genomic_DNA"/>
</dbReference>
<dbReference type="PROSITE" id="PS51257">
    <property type="entry name" value="PROKAR_LIPOPROTEIN"/>
    <property type="match status" value="1"/>
</dbReference>
<accession>X1N437</accession>
<sequence>MAQRYAMPIAVLVLLACLGWPASSEQVTMAGRVVGPHGESVADAQVMVSYRDVDGKSTAARAASHADGSFSFSLQVRDPERSVQVAALKEGLALDWATVKPGEELTLELGADPVACAGVVTGPDTEPIAGAQVWVRNLKRKQEEPRPIWPTEDDYLARSMYIPDNSFLGRTTDATGTFEIGGLSPDGIVHIAAEAEGRAYF</sequence>
<feature type="non-terminal residue" evidence="1">
    <location>
        <position position="201"/>
    </location>
</feature>
<comment type="caution">
    <text evidence="1">The sequence shown here is derived from an EMBL/GenBank/DDBJ whole genome shotgun (WGS) entry which is preliminary data.</text>
</comment>
<dbReference type="SUPFAM" id="SSF49464">
    <property type="entry name" value="Carboxypeptidase regulatory domain-like"/>
    <property type="match status" value="1"/>
</dbReference>
<evidence type="ECO:0008006" key="2">
    <source>
        <dbReference type="Google" id="ProtNLM"/>
    </source>
</evidence>
<organism evidence="1">
    <name type="scientific">marine sediment metagenome</name>
    <dbReference type="NCBI Taxonomy" id="412755"/>
    <lineage>
        <taxon>unclassified sequences</taxon>
        <taxon>metagenomes</taxon>
        <taxon>ecological metagenomes</taxon>
    </lineage>
</organism>
<proteinExistence type="predicted"/>
<reference evidence="1" key="1">
    <citation type="journal article" date="2014" name="Front. Microbiol.">
        <title>High frequency of phylogenetically diverse reductive dehalogenase-homologous genes in deep subseafloor sedimentary metagenomes.</title>
        <authorList>
            <person name="Kawai M."/>
            <person name="Futagami T."/>
            <person name="Toyoda A."/>
            <person name="Takaki Y."/>
            <person name="Nishi S."/>
            <person name="Hori S."/>
            <person name="Arai W."/>
            <person name="Tsubouchi T."/>
            <person name="Morono Y."/>
            <person name="Uchiyama I."/>
            <person name="Ito T."/>
            <person name="Fujiyama A."/>
            <person name="Inagaki F."/>
            <person name="Takami H."/>
        </authorList>
    </citation>
    <scope>NUCLEOTIDE SEQUENCE</scope>
    <source>
        <strain evidence="1">Expedition CK06-06</strain>
    </source>
</reference>
<protein>
    <recommendedName>
        <fullName evidence="2">Carboxypeptidase regulatory-like domain-containing protein</fullName>
    </recommendedName>
</protein>
<gene>
    <name evidence="1" type="ORF">S06H3_47972</name>
</gene>
<dbReference type="InterPro" id="IPR008969">
    <property type="entry name" value="CarboxyPept-like_regulatory"/>
</dbReference>